<organism evidence="2 3">
    <name type="scientific">Symbiodinium natans</name>
    <dbReference type="NCBI Taxonomy" id="878477"/>
    <lineage>
        <taxon>Eukaryota</taxon>
        <taxon>Sar</taxon>
        <taxon>Alveolata</taxon>
        <taxon>Dinophyceae</taxon>
        <taxon>Suessiales</taxon>
        <taxon>Symbiodiniaceae</taxon>
        <taxon>Symbiodinium</taxon>
    </lineage>
</organism>
<protein>
    <submittedName>
        <fullName evidence="2">GIP protein</fullName>
    </submittedName>
</protein>
<name>A0A812Q951_9DINO</name>
<keyword evidence="3" id="KW-1185">Reference proteome</keyword>
<accession>A0A812Q951</accession>
<dbReference type="AlphaFoldDB" id="A0A812Q951"/>
<feature type="compositionally biased region" description="Low complexity" evidence="1">
    <location>
        <begin position="86"/>
        <end position="98"/>
    </location>
</feature>
<reference evidence="2" key="1">
    <citation type="submission" date="2021-02" db="EMBL/GenBank/DDBJ databases">
        <authorList>
            <person name="Dougan E. K."/>
            <person name="Rhodes N."/>
            <person name="Thang M."/>
            <person name="Chan C."/>
        </authorList>
    </citation>
    <scope>NUCLEOTIDE SEQUENCE</scope>
</reference>
<comment type="caution">
    <text evidence="2">The sequence shown here is derived from an EMBL/GenBank/DDBJ whole genome shotgun (WGS) entry which is preliminary data.</text>
</comment>
<proteinExistence type="predicted"/>
<feature type="non-terminal residue" evidence="2">
    <location>
        <position position="1"/>
    </location>
</feature>
<feature type="region of interest" description="Disordered" evidence="1">
    <location>
        <begin position="1"/>
        <end position="104"/>
    </location>
</feature>
<evidence type="ECO:0000313" key="3">
    <source>
        <dbReference type="Proteomes" id="UP000604046"/>
    </source>
</evidence>
<evidence type="ECO:0000313" key="2">
    <source>
        <dbReference type="EMBL" id="CAE7369104.1"/>
    </source>
</evidence>
<sequence>MMKMGFMAPPGPPPKGPGPEAMMKQRPPGPPNAGLQKATGGPPGPPPKNPGQGPAGPGARPPGPPPKAASGELPPGAKPPPPPPKGLAQGAPKPAAKPLNAATRFMPTTLRTKKPSQVAGGVLQASSASLSQDARKRLLFTEAPKVAEKVNIEDAFQ</sequence>
<dbReference type="Proteomes" id="UP000604046">
    <property type="component" value="Unassembled WGS sequence"/>
</dbReference>
<gene>
    <name evidence="2" type="primary">GIP</name>
    <name evidence="2" type="ORF">SNAT2548_LOCUS20104</name>
</gene>
<evidence type="ECO:0000256" key="1">
    <source>
        <dbReference type="SAM" id="MobiDB-lite"/>
    </source>
</evidence>
<dbReference type="EMBL" id="CAJNDS010002200">
    <property type="protein sequence ID" value="CAE7369104.1"/>
    <property type="molecule type" value="Genomic_DNA"/>
</dbReference>
<feature type="compositionally biased region" description="Pro residues" evidence="1">
    <location>
        <begin position="76"/>
        <end position="85"/>
    </location>
</feature>